<organism evidence="2 3">
    <name type="scientific">Roseibium hamelinense</name>
    <dbReference type="NCBI Taxonomy" id="150831"/>
    <lineage>
        <taxon>Bacteria</taxon>
        <taxon>Pseudomonadati</taxon>
        <taxon>Pseudomonadota</taxon>
        <taxon>Alphaproteobacteria</taxon>
        <taxon>Hyphomicrobiales</taxon>
        <taxon>Stappiaceae</taxon>
        <taxon>Roseibium</taxon>
    </lineage>
</organism>
<dbReference type="Proteomes" id="UP000320593">
    <property type="component" value="Unassembled WGS sequence"/>
</dbReference>
<proteinExistence type="predicted"/>
<dbReference type="AlphaFoldDB" id="A0A562TGP9"/>
<feature type="transmembrane region" description="Helical" evidence="1">
    <location>
        <begin position="21"/>
        <end position="39"/>
    </location>
</feature>
<keyword evidence="1" id="KW-0472">Membrane</keyword>
<comment type="caution">
    <text evidence="2">The sequence shown here is derived from an EMBL/GenBank/DDBJ whole genome shotgun (WGS) entry which is preliminary data.</text>
</comment>
<accession>A0A562TGP9</accession>
<keyword evidence="3" id="KW-1185">Reference proteome</keyword>
<keyword evidence="1" id="KW-0812">Transmembrane</keyword>
<protein>
    <submittedName>
        <fullName evidence="2">AsmA-like protein</fullName>
    </submittedName>
</protein>
<dbReference type="EMBL" id="VLLF01000001">
    <property type="protein sequence ID" value="TWI92797.1"/>
    <property type="molecule type" value="Genomic_DNA"/>
</dbReference>
<dbReference type="RefSeq" id="WP_170230474.1">
    <property type="nucleotide sequence ID" value="NZ_SMLY01000087.1"/>
</dbReference>
<evidence type="ECO:0000313" key="3">
    <source>
        <dbReference type="Proteomes" id="UP000320593"/>
    </source>
</evidence>
<evidence type="ECO:0000313" key="2">
    <source>
        <dbReference type="EMBL" id="TWI92797.1"/>
    </source>
</evidence>
<keyword evidence="1" id="KW-1133">Transmembrane helix</keyword>
<sequence>MTSAPANDRPAGKPKSNWRRWVAAGLLSCVFLSAGYITYRCLTGPVQVPFVAHFMASQASQGPATLSIFDASVDFTDPEGMRVVVRDAHLKVDGDVPVEIILPRVEAPVSVAALLSGEVSFNSLLLDRPEVQIGLKGGGTIPEMDELSEAVNRVSDIVDESFARRQLEHVTIENGSVSFTGQLARKVEGIDAEIRRAPTGELRAAARVAGKVGPWEIELLRTAPDANADRRIAVLASSVTLAELLDLDVTPGAGKGFGQPFEVKVDTRLSPDGEFKATNIVARTVSGWVQLGRTTVSFDDVALSLVWNADTRAIEVTRSHAVNGNTQIYFRGQIIPPENGERFWDLKLATDFAQFGSSDIPLPPMLLEEAELVARVDPGARSVLIDRLAVSNGKSKAFGAGSVDIARDGPYLAFVLSGTDIPVALAKQVWPITLVPPARKWIIERIKDGRIDTVSLTAAVRPPAFDQSDPDPGWSGDDVTVDLSFSNGRIAPVGDVPDVSSLSGTLRVANEVLRVEAADAEIKVAGRDNIRIPTGSFEILNLPLRTGKIGVLDVDLQGGVRQLGDVVNSAPFRVLDRAGLGDEGVSGTADLNIAARFPIEEDIQVEDVSWKATAVSDNFSAEKPIKGQTIRNADVTLTADPSQVSIAGNGVLNGLNADIDLVIPLNDSNVAARQGVVVDATAAQLKERGIDLTDFVSGDLKMTIDETEAGQNFSINLASAALKLDALGWKKAKGVPAEAAFLLVENEEERRVENFQLTSDSVNLEGGITLTLDGEVKTASFSRFQLREGDAVSLSIQRSANGRYKVALDGDTFDARGLIRQLRQPGGGSSSSGFAGGLSIAANISKVTGFNGGRLDDFAGTLSLSGSSLTRAELSASVDGRAPLTFSVQPAGSGRYVDGKFEDTGALLRFLDLYARMRGGNGQLAVTMSDDEVWDGSFHITDLSIVEDPAIRQLGRGVRLTDRRDGSRIVANAAAAGSGQASFDTMDMQFRRDGDTLTLTRGALQGAVIGGTVSGTVNLKTQRMDLTGTFVPIYALNNFFANIPLLGFALGGGSGEGLLGVTYKLSGPLVDPVLTVNPISAIAPGIFRKMFEFQ</sequence>
<name>A0A562TGP9_9HYPH</name>
<gene>
    <name evidence="2" type="ORF">JM93_00345</name>
</gene>
<evidence type="ECO:0000256" key="1">
    <source>
        <dbReference type="SAM" id="Phobius"/>
    </source>
</evidence>
<reference evidence="2 3" key="1">
    <citation type="submission" date="2019-07" db="EMBL/GenBank/DDBJ databases">
        <title>Genomic Encyclopedia of Archaeal and Bacterial Type Strains, Phase II (KMG-II): from individual species to whole genera.</title>
        <authorList>
            <person name="Goeker M."/>
        </authorList>
    </citation>
    <scope>NUCLEOTIDE SEQUENCE [LARGE SCALE GENOMIC DNA]</scope>
    <source>
        <strain evidence="2 3">ATCC BAA-252</strain>
    </source>
</reference>